<dbReference type="Proteomes" id="UP001198983">
    <property type="component" value="Chromosome"/>
</dbReference>
<keyword evidence="1" id="KW-0805">Transcription regulation</keyword>
<dbReference type="InterPro" id="IPR036390">
    <property type="entry name" value="WH_DNA-bd_sf"/>
</dbReference>
<name>A0AAX2ZJF8_9FIRM</name>
<dbReference type="GO" id="GO:0003677">
    <property type="term" value="F:DNA binding"/>
    <property type="evidence" value="ECO:0007669"/>
    <property type="project" value="UniProtKB-KW"/>
</dbReference>
<evidence type="ECO:0000313" key="5">
    <source>
        <dbReference type="EMBL" id="UEL47812.1"/>
    </source>
</evidence>
<dbReference type="RefSeq" id="WP_074917068.1">
    <property type="nucleotide sequence ID" value="NZ_CP081135.1"/>
</dbReference>
<dbReference type="AlphaFoldDB" id="A0AAX2ZJF8"/>
<dbReference type="Gene3D" id="1.10.10.10">
    <property type="entry name" value="Winged helix-like DNA-binding domain superfamily/Winged helix DNA-binding domain"/>
    <property type="match status" value="1"/>
</dbReference>
<dbReference type="PROSITE" id="PS51118">
    <property type="entry name" value="HTH_HXLR"/>
    <property type="match status" value="1"/>
</dbReference>
<protein>
    <submittedName>
        <fullName evidence="5">Helix-turn-helix transcriptional regulator</fullName>
    </submittedName>
</protein>
<reference evidence="5 6" key="1">
    <citation type="journal article" date="2023" name="Int. J. Syst. Evol. Microbiol.">
        <title>Terrisporobacter hibernicus sp. nov., isolated from bovine faeces in Northern Ireland.</title>
        <authorList>
            <person name="Mitchell M."/>
            <person name="Nguyen S.V."/>
            <person name="Connor M."/>
            <person name="Fairley D.J."/>
            <person name="Donoghue O."/>
            <person name="Marshall H."/>
            <person name="Koolman L."/>
            <person name="McMullan G."/>
            <person name="Schaffer K.E."/>
            <person name="McGrath J.W."/>
            <person name="Fanning S."/>
        </authorList>
    </citation>
    <scope>NUCLEOTIDE SEQUENCE [LARGE SCALE GENOMIC DNA]</scope>
    <source>
        <strain evidence="5 6">MCA3</strain>
    </source>
</reference>
<accession>A0AAX2ZJF8</accession>
<dbReference type="KEGG" id="tem:JW646_19695"/>
<organism evidence="5 6">
    <name type="scientific">Terrisporobacter hibernicus</name>
    <dbReference type="NCBI Taxonomy" id="2813371"/>
    <lineage>
        <taxon>Bacteria</taxon>
        <taxon>Bacillati</taxon>
        <taxon>Bacillota</taxon>
        <taxon>Clostridia</taxon>
        <taxon>Peptostreptococcales</taxon>
        <taxon>Peptostreptococcaceae</taxon>
        <taxon>Terrisporobacter</taxon>
    </lineage>
</organism>
<keyword evidence="6" id="KW-1185">Reference proteome</keyword>
<dbReference type="PANTHER" id="PTHR33204">
    <property type="entry name" value="TRANSCRIPTIONAL REGULATOR, MARR FAMILY"/>
    <property type="match status" value="1"/>
</dbReference>
<evidence type="ECO:0000256" key="2">
    <source>
        <dbReference type="ARBA" id="ARBA00023125"/>
    </source>
</evidence>
<sequence length="98" mass="11714">MNNHHDTVNMENNFHPIRGKYKSSILYNLSTGRKRFTALQRSIGEVSHKVLCEKLKELESDNFINKEYFYEYPPRVEYFLTSKGYEYAKLIKQFELLA</sequence>
<evidence type="ECO:0000259" key="4">
    <source>
        <dbReference type="PROSITE" id="PS51118"/>
    </source>
</evidence>
<keyword evidence="3" id="KW-0804">Transcription</keyword>
<evidence type="ECO:0000256" key="3">
    <source>
        <dbReference type="ARBA" id="ARBA00023163"/>
    </source>
</evidence>
<dbReference type="PANTHER" id="PTHR33204:SF18">
    <property type="entry name" value="TRANSCRIPTIONAL REGULATORY PROTEIN"/>
    <property type="match status" value="1"/>
</dbReference>
<evidence type="ECO:0000256" key="1">
    <source>
        <dbReference type="ARBA" id="ARBA00023015"/>
    </source>
</evidence>
<keyword evidence="2" id="KW-0238">DNA-binding</keyword>
<dbReference type="Pfam" id="PF01638">
    <property type="entry name" value="HxlR"/>
    <property type="match status" value="1"/>
</dbReference>
<dbReference type="InterPro" id="IPR002577">
    <property type="entry name" value="HTH_HxlR"/>
</dbReference>
<feature type="domain" description="HTH hxlR-type" evidence="4">
    <location>
        <begin position="8"/>
        <end position="98"/>
    </location>
</feature>
<dbReference type="InterPro" id="IPR036388">
    <property type="entry name" value="WH-like_DNA-bd_sf"/>
</dbReference>
<evidence type="ECO:0000313" key="6">
    <source>
        <dbReference type="Proteomes" id="UP001198983"/>
    </source>
</evidence>
<proteinExistence type="predicted"/>
<dbReference type="SUPFAM" id="SSF46785">
    <property type="entry name" value="Winged helix' DNA-binding domain"/>
    <property type="match status" value="1"/>
</dbReference>
<gene>
    <name evidence="5" type="ORF">JW646_19695</name>
</gene>
<dbReference type="EMBL" id="CP081135">
    <property type="protein sequence ID" value="UEL47812.1"/>
    <property type="molecule type" value="Genomic_DNA"/>
</dbReference>